<protein>
    <submittedName>
        <fullName evidence="1">DUF503 domain-containing protein</fullName>
    </submittedName>
</protein>
<sequence>MTIGAVYCELLIYDAQSLKDKRSVLKSLITRIKQRFNVSVAEIGHQNVWQRSEIAVVTVSANKNVAEQEIDRVLSFIDRMTELERTVTNYEWL</sequence>
<dbReference type="PANTHER" id="PTHR36441">
    <property type="entry name" value="HYPOTHETICAL CYTOSOLIC PROTEIN"/>
    <property type="match status" value="1"/>
</dbReference>
<evidence type="ECO:0000313" key="1">
    <source>
        <dbReference type="EMBL" id="MDE5412923.1"/>
    </source>
</evidence>
<dbReference type="RefSeq" id="WP_275117553.1">
    <property type="nucleotide sequence ID" value="NZ_JAOTPO010000003.1"/>
</dbReference>
<organism evidence="1 2">
    <name type="scientific">Alkalihalobacterium chitinilyticum</name>
    <dbReference type="NCBI Taxonomy" id="2980103"/>
    <lineage>
        <taxon>Bacteria</taxon>
        <taxon>Bacillati</taxon>
        <taxon>Bacillota</taxon>
        <taxon>Bacilli</taxon>
        <taxon>Bacillales</taxon>
        <taxon>Bacillaceae</taxon>
        <taxon>Alkalihalobacterium</taxon>
    </lineage>
</organism>
<keyword evidence="2" id="KW-1185">Reference proteome</keyword>
<dbReference type="SUPFAM" id="SSF103007">
    <property type="entry name" value="Hypothetical protein TT1725"/>
    <property type="match status" value="1"/>
</dbReference>
<dbReference type="Gene3D" id="3.30.70.1120">
    <property type="entry name" value="TT1725-like"/>
    <property type="match status" value="1"/>
</dbReference>
<dbReference type="PANTHER" id="PTHR36441:SF1">
    <property type="entry name" value="DUF503 DOMAIN-CONTAINING PROTEIN"/>
    <property type="match status" value="1"/>
</dbReference>
<comment type="caution">
    <text evidence="1">The sequence shown here is derived from an EMBL/GenBank/DDBJ whole genome shotgun (WGS) entry which is preliminary data.</text>
</comment>
<gene>
    <name evidence="1" type="ORF">N7Z68_05965</name>
</gene>
<dbReference type="InterPro" id="IPR036746">
    <property type="entry name" value="TT1725-like_sf"/>
</dbReference>
<dbReference type="Pfam" id="PF04456">
    <property type="entry name" value="DUF503"/>
    <property type="match status" value="1"/>
</dbReference>
<proteinExistence type="predicted"/>
<name>A0ABT5VBT8_9BACI</name>
<accession>A0ABT5VBT8</accession>
<reference evidence="1" key="1">
    <citation type="submission" date="2024-05" db="EMBL/GenBank/DDBJ databases">
        <title>Alkalihalobacillus sp. strain MEB203 novel alkaliphilic bacterium from Lonar Lake, India.</title>
        <authorList>
            <person name="Joshi A."/>
            <person name="Thite S."/>
            <person name="Mengade P."/>
        </authorList>
    </citation>
    <scope>NUCLEOTIDE SEQUENCE</scope>
    <source>
        <strain evidence="1">MEB 203</strain>
    </source>
</reference>
<dbReference type="EMBL" id="JAOTPO010000003">
    <property type="protein sequence ID" value="MDE5412923.1"/>
    <property type="molecule type" value="Genomic_DNA"/>
</dbReference>
<evidence type="ECO:0000313" key="2">
    <source>
        <dbReference type="Proteomes" id="UP001148125"/>
    </source>
</evidence>
<dbReference type="InterPro" id="IPR007546">
    <property type="entry name" value="DUF503"/>
</dbReference>
<dbReference type="Proteomes" id="UP001148125">
    <property type="component" value="Unassembled WGS sequence"/>
</dbReference>